<reference evidence="5" key="1">
    <citation type="journal article" date="2019" name="Int. J. Syst. Evol. Microbiol.">
        <title>The Global Catalogue of Microorganisms (GCM) 10K type strain sequencing project: providing services to taxonomists for standard genome sequencing and annotation.</title>
        <authorList>
            <consortium name="The Broad Institute Genomics Platform"/>
            <consortium name="The Broad Institute Genome Sequencing Center for Infectious Disease"/>
            <person name="Wu L."/>
            <person name="Ma J."/>
        </authorList>
    </citation>
    <scope>NUCLEOTIDE SEQUENCE [LARGE SCALE GENOMIC DNA]</scope>
    <source>
        <strain evidence="5">JCM 11896</strain>
    </source>
</reference>
<dbReference type="InterPro" id="IPR008613">
    <property type="entry name" value="Excalibur_Ca-bd_domain"/>
</dbReference>
<evidence type="ECO:0000256" key="2">
    <source>
        <dbReference type="SAM" id="SignalP"/>
    </source>
</evidence>
<feature type="domain" description="Excalibur calcium-binding" evidence="3">
    <location>
        <begin position="27"/>
        <end position="62"/>
    </location>
</feature>
<feature type="signal peptide" evidence="2">
    <location>
        <begin position="1"/>
        <end position="26"/>
    </location>
</feature>
<keyword evidence="5" id="KW-1185">Reference proteome</keyword>
<protein>
    <recommendedName>
        <fullName evidence="3">Excalibur calcium-binding domain-containing protein</fullName>
    </recommendedName>
</protein>
<evidence type="ECO:0000313" key="5">
    <source>
        <dbReference type="Proteomes" id="UP001501414"/>
    </source>
</evidence>
<evidence type="ECO:0000313" key="4">
    <source>
        <dbReference type="EMBL" id="GAA1394597.1"/>
    </source>
</evidence>
<sequence>MRLRTLPAAALLAVAATVPLAGAAFAQDRDCADFATQEEAQAALLPGDPERLDADGDGVACENHAYPGAAPTGSDDDTTQVSATPVGGVEAGGGPAEMLPVALGALAAGGVGAFAARRMVGARRG</sequence>
<keyword evidence="2" id="KW-0732">Signal</keyword>
<dbReference type="RefSeq" id="WP_344025291.1">
    <property type="nucleotide sequence ID" value="NZ_BAAAJK010000027.1"/>
</dbReference>
<name>A0ABP4ITP4_9PSEU</name>
<accession>A0ABP4ITP4</accession>
<feature type="chain" id="PRO_5045156132" description="Excalibur calcium-binding domain-containing protein" evidence="2">
    <location>
        <begin position="27"/>
        <end position="125"/>
    </location>
</feature>
<organism evidence="4 5">
    <name type="scientific">Pseudonocardia kongjuensis</name>
    <dbReference type="NCBI Taxonomy" id="102227"/>
    <lineage>
        <taxon>Bacteria</taxon>
        <taxon>Bacillati</taxon>
        <taxon>Actinomycetota</taxon>
        <taxon>Actinomycetes</taxon>
        <taxon>Pseudonocardiales</taxon>
        <taxon>Pseudonocardiaceae</taxon>
        <taxon>Pseudonocardia</taxon>
    </lineage>
</organism>
<dbReference type="SMART" id="SM00894">
    <property type="entry name" value="Excalibur"/>
    <property type="match status" value="1"/>
</dbReference>
<dbReference type="EMBL" id="BAAAJK010000027">
    <property type="protein sequence ID" value="GAA1394597.1"/>
    <property type="molecule type" value="Genomic_DNA"/>
</dbReference>
<gene>
    <name evidence="4" type="ORF">GCM10009613_42920</name>
</gene>
<dbReference type="Pfam" id="PF05901">
    <property type="entry name" value="Excalibur"/>
    <property type="match status" value="1"/>
</dbReference>
<dbReference type="Proteomes" id="UP001501414">
    <property type="component" value="Unassembled WGS sequence"/>
</dbReference>
<comment type="caution">
    <text evidence="4">The sequence shown here is derived from an EMBL/GenBank/DDBJ whole genome shotgun (WGS) entry which is preliminary data.</text>
</comment>
<evidence type="ECO:0000259" key="3">
    <source>
        <dbReference type="SMART" id="SM00894"/>
    </source>
</evidence>
<evidence type="ECO:0000256" key="1">
    <source>
        <dbReference type="SAM" id="MobiDB-lite"/>
    </source>
</evidence>
<feature type="region of interest" description="Disordered" evidence="1">
    <location>
        <begin position="62"/>
        <end position="91"/>
    </location>
</feature>
<proteinExistence type="predicted"/>